<reference evidence="2" key="1">
    <citation type="journal article" date="2014" name="Int. J. Syst. Evol. Microbiol.">
        <title>Complete genome sequence of Corynebacterium casei LMG S-19264T (=DSM 44701T), isolated from a smear-ripened cheese.</title>
        <authorList>
            <consortium name="US DOE Joint Genome Institute (JGI-PGF)"/>
            <person name="Walter F."/>
            <person name="Albersmeier A."/>
            <person name="Kalinowski J."/>
            <person name="Ruckert C."/>
        </authorList>
    </citation>
    <scope>NUCLEOTIDE SEQUENCE</scope>
    <source>
        <strain evidence="2">CGMCC 4.7430</strain>
    </source>
</reference>
<evidence type="ECO:0000256" key="1">
    <source>
        <dbReference type="SAM" id="Phobius"/>
    </source>
</evidence>
<sequence length="276" mass="29257">MPDSDDKGPGRLTKVLLWLGALLTAIVTAWLTDAFGLLLRPADLLDSGRPPILVTVLHGAGGEQGLAVAALPTAPPDRAAFLSGRFGDRAFGDVVAKLGGARVGRTIARVIFESQRDLVRVTDVRVKETAPEQPVVTAAFVEHPRQGGTDNPQLTVSLDAPNPYFTRVGAPGRPFFGPHSLPLKRGEQTELGLRIDARAHSHTFVLEVEYVEAGSGKQRTLTVKDPDGRPFRVTGAPAAATGYGTVYRNTGAGLRAVTGRAACELLNPERACTSAR</sequence>
<keyword evidence="1" id="KW-0472">Membrane</keyword>
<dbReference type="RefSeq" id="WP_189139380.1">
    <property type="nucleotide sequence ID" value="NZ_BMNK01000004.1"/>
</dbReference>
<dbReference type="EMBL" id="BMNK01000004">
    <property type="protein sequence ID" value="GGP06809.1"/>
    <property type="molecule type" value="Genomic_DNA"/>
</dbReference>
<dbReference type="AlphaFoldDB" id="A0A918A4I2"/>
<name>A0A918A4I2_9ACTN</name>
<gene>
    <name evidence="2" type="ORF">GCM10012278_32340</name>
</gene>
<keyword evidence="1" id="KW-1133">Transmembrane helix</keyword>
<keyword evidence="3" id="KW-1185">Reference proteome</keyword>
<dbReference type="Proteomes" id="UP000660745">
    <property type="component" value="Unassembled WGS sequence"/>
</dbReference>
<proteinExistence type="predicted"/>
<reference evidence="2" key="2">
    <citation type="submission" date="2020-09" db="EMBL/GenBank/DDBJ databases">
        <authorList>
            <person name="Sun Q."/>
            <person name="Zhou Y."/>
        </authorList>
    </citation>
    <scope>NUCLEOTIDE SEQUENCE</scope>
    <source>
        <strain evidence="2">CGMCC 4.7430</strain>
    </source>
</reference>
<evidence type="ECO:0000313" key="3">
    <source>
        <dbReference type="Proteomes" id="UP000660745"/>
    </source>
</evidence>
<keyword evidence="1" id="KW-0812">Transmembrane</keyword>
<comment type="caution">
    <text evidence="2">The sequence shown here is derived from an EMBL/GenBank/DDBJ whole genome shotgun (WGS) entry which is preliminary data.</text>
</comment>
<evidence type="ECO:0000313" key="2">
    <source>
        <dbReference type="EMBL" id="GGP06809.1"/>
    </source>
</evidence>
<accession>A0A918A4I2</accession>
<protein>
    <submittedName>
        <fullName evidence="2">Uncharacterized protein</fullName>
    </submittedName>
</protein>
<organism evidence="2 3">
    <name type="scientific">Nonomuraea glycinis</name>
    <dbReference type="NCBI Taxonomy" id="2047744"/>
    <lineage>
        <taxon>Bacteria</taxon>
        <taxon>Bacillati</taxon>
        <taxon>Actinomycetota</taxon>
        <taxon>Actinomycetes</taxon>
        <taxon>Streptosporangiales</taxon>
        <taxon>Streptosporangiaceae</taxon>
        <taxon>Nonomuraea</taxon>
    </lineage>
</organism>
<feature type="transmembrane region" description="Helical" evidence="1">
    <location>
        <begin position="15"/>
        <end position="39"/>
    </location>
</feature>